<dbReference type="PANTHER" id="PTHR43622">
    <property type="entry name" value="3-DEHYDROQUINATE SYNTHASE"/>
    <property type="match status" value="1"/>
</dbReference>
<proteinExistence type="inferred from homology"/>
<keyword evidence="8" id="KW-0963">Cytoplasm</keyword>
<dbReference type="GO" id="GO:0000166">
    <property type="term" value="F:nucleotide binding"/>
    <property type="evidence" value="ECO:0007669"/>
    <property type="project" value="UniProtKB-KW"/>
</dbReference>
<feature type="binding site" evidence="8">
    <location>
        <position position="239"/>
    </location>
    <ligand>
        <name>Zn(2+)</name>
        <dbReference type="ChEBI" id="CHEBI:29105"/>
    </ligand>
</feature>
<dbReference type="GO" id="GO:0003856">
    <property type="term" value="F:3-dehydroquinate synthase activity"/>
    <property type="evidence" value="ECO:0007669"/>
    <property type="project" value="UniProtKB-UniRule"/>
</dbReference>
<comment type="catalytic activity">
    <reaction evidence="8">
        <text>7-phospho-2-dehydro-3-deoxy-D-arabino-heptonate = 3-dehydroquinate + phosphate</text>
        <dbReference type="Rhea" id="RHEA:21968"/>
        <dbReference type="ChEBI" id="CHEBI:32364"/>
        <dbReference type="ChEBI" id="CHEBI:43474"/>
        <dbReference type="ChEBI" id="CHEBI:58394"/>
        <dbReference type="EC" id="4.2.3.4"/>
    </reaction>
</comment>
<dbReference type="Pfam" id="PF24621">
    <property type="entry name" value="DHQS_C"/>
    <property type="match status" value="1"/>
</dbReference>
<evidence type="ECO:0000256" key="6">
    <source>
        <dbReference type="ARBA" id="ARBA00023239"/>
    </source>
</evidence>
<protein>
    <recommendedName>
        <fullName evidence="8 9">3-dehydroquinate synthase</fullName>
        <shortName evidence="8">DHQS</shortName>
        <ecNumber evidence="8 9">4.2.3.4</ecNumber>
    </recommendedName>
</protein>
<keyword evidence="7 8" id="KW-0170">Cobalt</keyword>
<evidence type="ECO:0000259" key="11">
    <source>
        <dbReference type="Pfam" id="PF24621"/>
    </source>
</evidence>
<comment type="function">
    <text evidence="8">Catalyzes the conversion of 3-deoxy-D-arabino-heptulosonate 7-phosphate (DAHP) to dehydroquinate (DHQ).</text>
</comment>
<sequence>MKIIDERICCIDTKIFIGRNIIGYLREIVKNGKVLIVRQKSINIDQIVEVLGGNIHELVLEGGEQDKDLDIVTNIIDYLYKEDFQRNDYVIAVGGGTLTDVVGFATSIYMRGMRLINIPTTLLGMVDAAIGGKNAVNFRKIKNVIGTFYQPHVVIADIGFLDTLPENEYLNGLAEVIKYGVILDKSLFSYLENNVDGVINRRDDVVEYIVYKAILNKLNVVKEDPYELKGIRIVLNFGHTVGHAIEAASGFIVPHGKAVAVGMVIETILGTELGITNSSCVKLVEDMLRKYALPTSIKDLSIIIDINEVIKSIARDKKRRGNSISMPILVDIGTWVKHEVTIDRIERGIAKWIG</sequence>
<comment type="similarity">
    <text evidence="8">Belongs to the sugar phosphate cyclases superfamily. Dehydroquinate synthase family.</text>
</comment>
<dbReference type="GO" id="GO:0005737">
    <property type="term" value="C:cytoplasm"/>
    <property type="evidence" value="ECO:0007669"/>
    <property type="project" value="UniProtKB-SubCell"/>
</dbReference>
<dbReference type="PIRSF" id="PIRSF001455">
    <property type="entry name" value="DHQ_synth"/>
    <property type="match status" value="1"/>
</dbReference>
<comment type="cofactor">
    <cofactor evidence="8">
        <name>Co(2+)</name>
        <dbReference type="ChEBI" id="CHEBI:48828"/>
    </cofactor>
    <cofactor evidence="8">
        <name>Zn(2+)</name>
        <dbReference type="ChEBI" id="CHEBI:29105"/>
    </cofactor>
    <text evidence="8">Binds 1 divalent metal cation per subunit. Can use either Co(2+) or Zn(2+).</text>
</comment>
<dbReference type="UniPathway" id="UPA00053">
    <property type="reaction ID" value="UER00085"/>
</dbReference>
<dbReference type="InterPro" id="IPR030963">
    <property type="entry name" value="DHQ_synth_fam"/>
</dbReference>
<evidence type="ECO:0000256" key="1">
    <source>
        <dbReference type="ARBA" id="ARBA00001911"/>
    </source>
</evidence>
<evidence type="ECO:0000256" key="9">
    <source>
        <dbReference type="NCBIfam" id="TIGR01357"/>
    </source>
</evidence>
<dbReference type="EC" id="4.2.3.4" evidence="8 9"/>
<evidence type="ECO:0000256" key="4">
    <source>
        <dbReference type="ARBA" id="ARBA00022833"/>
    </source>
</evidence>
<keyword evidence="5 8" id="KW-0520">NAD</keyword>
<evidence type="ECO:0000256" key="3">
    <source>
        <dbReference type="ARBA" id="ARBA00022741"/>
    </source>
</evidence>
<feature type="binding site" evidence="8">
    <location>
        <position position="133"/>
    </location>
    <ligand>
        <name>NAD(+)</name>
        <dbReference type="ChEBI" id="CHEBI:57540"/>
    </ligand>
</feature>
<comment type="caution">
    <text evidence="8">Lacks conserved residue(s) required for the propagation of feature annotation.</text>
</comment>
<dbReference type="InterPro" id="IPR056179">
    <property type="entry name" value="DHQS_C"/>
</dbReference>
<reference evidence="12" key="1">
    <citation type="journal article" date="2020" name="mSystems">
        <title>Genome- and Community-Level Interaction Insights into Carbon Utilization and Element Cycling Functions of Hydrothermarchaeota in Hydrothermal Sediment.</title>
        <authorList>
            <person name="Zhou Z."/>
            <person name="Liu Y."/>
            <person name="Xu W."/>
            <person name="Pan J."/>
            <person name="Luo Z.H."/>
            <person name="Li M."/>
        </authorList>
    </citation>
    <scope>NUCLEOTIDE SEQUENCE [LARGE SCALE GENOMIC DNA]</scope>
    <source>
        <strain evidence="12">SpSt-658</strain>
    </source>
</reference>
<dbReference type="HAMAP" id="MF_00110">
    <property type="entry name" value="DHQ_synthase"/>
    <property type="match status" value="1"/>
</dbReference>
<feature type="binding site" evidence="8">
    <location>
        <position position="255"/>
    </location>
    <ligand>
        <name>Zn(2+)</name>
        <dbReference type="ChEBI" id="CHEBI:29105"/>
    </ligand>
</feature>
<dbReference type="Gene3D" id="3.40.50.1970">
    <property type="match status" value="1"/>
</dbReference>
<dbReference type="GO" id="GO:0009423">
    <property type="term" value="P:chorismate biosynthetic process"/>
    <property type="evidence" value="ECO:0007669"/>
    <property type="project" value="UniProtKB-UniRule"/>
</dbReference>
<evidence type="ECO:0000256" key="2">
    <source>
        <dbReference type="ARBA" id="ARBA00022723"/>
    </source>
</evidence>
<accession>A0A7C4D1Z0</accession>
<keyword evidence="3 8" id="KW-0547">Nucleotide-binding</keyword>
<evidence type="ECO:0000256" key="7">
    <source>
        <dbReference type="ARBA" id="ARBA00023285"/>
    </source>
</evidence>
<dbReference type="EMBL" id="DTCA01000111">
    <property type="protein sequence ID" value="HGM07458.1"/>
    <property type="molecule type" value="Genomic_DNA"/>
</dbReference>
<evidence type="ECO:0000313" key="12">
    <source>
        <dbReference type="EMBL" id="HGM07458.1"/>
    </source>
</evidence>
<dbReference type="GO" id="GO:0009073">
    <property type="term" value="P:aromatic amino acid family biosynthetic process"/>
    <property type="evidence" value="ECO:0007669"/>
    <property type="project" value="UniProtKB-KW"/>
</dbReference>
<feature type="domain" description="3-dehydroquinate synthase C-terminal" evidence="11">
    <location>
        <begin position="172"/>
        <end position="318"/>
    </location>
</feature>
<dbReference type="SUPFAM" id="SSF56796">
    <property type="entry name" value="Dehydroquinate synthase-like"/>
    <property type="match status" value="1"/>
</dbReference>
<gene>
    <name evidence="8" type="primary">aroB</name>
    <name evidence="12" type="ORF">ENU31_03505</name>
</gene>
<dbReference type="GO" id="GO:0046872">
    <property type="term" value="F:metal ion binding"/>
    <property type="evidence" value="ECO:0007669"/>
    <property type="project" value="UniProtKB-KW"/>
</dbReference>
<dbReference type="CDD" id="cd08195">
    <property type="entry name" value="DHQS"/>
    <property type="match status" value="1"/>
</dbReference>
<keyword evidence="4 8" id="KW-0862">Zinc</keyword>
<dbReference type="InterPro" id="IPR050071">
    <property type="entry name" value="Dehydroquinate_synthase"/>
</dbReference>
<dbReference type="Gene3D" id="1.20.1090.10">
    <property type="entry name" value="Dehydroquinate synthase-like - alpha domain"/>
    <property type="match status" value="1"/>
</dbReference>
<comment type="caution">
    <text evidence="12">The sequence shown here is derived from an EMBL/GenBank/DDBJ whole genome shotgun (WGS) entry which is preliminary data.</text>
</comment>
<comment type="subcellular location">
    <subcellularLocation>
        <location evidence="8">Cytoplasm</location>
    </subcellularLocation>
</comment>
<dbReference type="PANTHER" id="PTHR43622:SF1">
    <property type="entry name" value="3-DEHYDROQUINATE SYNTHASE"/>
    <property type="match status" value="1"/>
</dbReference>
<feature type="binding site" evidence="8">
    <location>
        <begin position="160"/>
        <end position="163"/>
    </location>
    <ligand>
        <name>NAD(+)</name>
        <dbReference type="ChEBI" id="CHEBI:57540"/>
    </ligand>
</feature>
<organism evidence="12">
    <name type="scientific">Ignisphaera aggregans</name>
    <dbReference type="NCBI Taxonomy" id="334771"/>
    <lineage>
        <taxon>Archaea</taxon>
        <taxon>Thermoproteota</taxon>
        <taxon>Thermoprotei</taxon>
        <taxon>Desulfurococcales</taxon>
        <taxon>Desulfurococcaceae</taxon>
        <taxon>Ignisphaera</taxon>
    </lineage>
</organism>
<keyword evidence="2 8" id="KW-0479">Metal-binding</keyword>
<dbReference type="InterPro" id="IPR030960">
    <property type="entry name" value="DHQS/DOIS_N"/>
</dbReference>
<feature type="domain" description="3-dehydroquinate synthase N-terminal" evidence="10">
    <location>
        <begin position="58"/>
        <end position="169"/>
    </location>
</feature>
<name>A0A7C4D1Z0_9CREN</name>
<evidence type="ECO:0000256" key="8">
    <source>
        <dbReference type="HAMAP-Rule" id="MF_00110"/>
    </source>
</evidence>
<keyword evidence="8" id="KW-0057">Aromatic amino acid biosynthesis</keyword>
<dbReference type="Pfam" id="PF01761">
    <property type="entry name" value="DHQ_synthase"/>
    <property type="match status" value="1"/>
</dbReference>
<feature type="binding site" evidence="8">
    <location>
        <begin position="120"/>
        <end position="121"/>
    </location>
    <ligand>
        <name>NAD(+)</name>
        <dbReference type="ChEBI" id="CHEBI:57540"/>
    </ligand>
</feature>
<keyword evidence="6 8" id="KW-0456">Lyase</keyword>
<evidence type="ECO:0000259" key="10">
    <source>
        <dbReference type="Pfam" id="PF01761"/>
    </source>
</evidence>
<dbReference type="AlphaFoldDB" id="A0A7C4D1Z0"/>
<feature type="binding site" evidence="8">
    <location>
        <position position="142"/>
    </location>
    <ligand>
        <name>NAD(+)</name>
        <dbReference type="ChEBI" id="CHEBI:57540"/>
    </ligand>
</feature>
<feature type="binding site" evidence="8">
    <location>
        <position position="175"/>
    </location>
    <ligand>
        <name>Zn(2+)</name>
        <dbReference type="ChEBI" id="CHEBI:29105"/>
    </ligand>
</feature>
<keyword evidence="8" id="KW-0028">Amino-acid biosynthesis</keyword>
<comment type="pathway">
    <text evidence="8">Metabolic intermediate biosynthesis; chorismate biosynthesis; chorismate from D-erythrose 4-phosphate and phosphoenolpyruvate: step 2/7.</text>
</comment>
<dbReference type="NCBIfam" id="TIGR01357">
    <property type="entry name" value="aroB"/>
    <property type="match status" value="1"/>
</dbReference>
<dbReference type="GO" id="GO:0008652">
    <property type="term" value="P:amino acid biosynthetic process"/>
    <property type="evidence" value="ECO:0007669"/>
    <property type="project" value="UniProtKB-KW"/>
</dbReference>
<evidence type="ECO:0000256" key="5">
    <source>
        <dbReference type="ARBA" id="ARBA00023027"/>
    </source>
</evidence>
<comment type="cofactor">
    <cofactor evidence="1 8">
        <name>NAD(+)</name>
        <dbReference type="ChEBI" id="CHEBI:57540"/>
    </cofactor>
</comment>
<dbReference type="InterPro" id="IPR016037">
    <property type="entry name" value="DHQ_synth_AroB"/>
</dbReference>